<gene>
    <name evidence="1" type="ORF">A3D01_02590</name>
</gene>
<dbReference type="STRING" id="1802505.A3D01_02590"/>
<dbReference type="Gene3D" id="3.20.20.80">
    <property type="entry name" value="Glycosidases"/>
    <property type="match status" value="1"/>
</dbReference>
<comment type="caution">
    <text evidence="1">The sequence shown here is derived from an EMBL/GenBank/DDBJ whole genome shotgun (WGS) entry which is preliminary data.</text>
</comment>
<accession>A0A1F7Z2Z1</accession>
<dbReference type="Gene3D" id="2.60.40.1120">
    <property type="entry name" value="Carboxypeptidase-like, regulatory domain"/>
    <property type="match status" value="1"/>
</dbReference>
<protein>
    <recommendedName>
        <fullName evidence="3">Glycoside hydrolase family 5 domain-containing protein</fullName>
    </recommendedName>
</protein>
<dbReference type="AlphaFoldDB" id="A0A1F7Z2Z1"/>
<sequence>MKTKLFIILFIIIPLVLGLKLLAIRGKYLGTKASSTNWWEIQSIDTVKYSRDLAREKAKDSSFDEVIDTQVRLIAETGATHVAVGTPYAEEFVPFLKRWVSAARKYGLKVWFRGNVPGWERWFGYPKIDRNEHTSLVREFILANGALFEEGDIFSSCTECENGGPGDPRRSGDVAGHRNFLTEEYKITNDAFRKIGKNVRSNFAPMNGDVAALVMDEETTNSLGNIVVIDHYVGSTEKLAKDLKNIAEKSGGKVILGEFGAPISNIHANFNEEEQATWIRLALSEISDIPELMGVNYWTSFGGSTRLWDSDYRPRKAVEVIRGYYKPRVVEGLVSDERGKAVKKADVIVGSKQLLTTNSGIFVLPVNSEKVTITIQADGYITQQLEIDSEKNIEIILIKGEENILFKIQKFIYQITH</sequence>
<proteinExistence type="predicted"/>
<dbReference type="Proteomes" id="UP000177169">
    <property type="component" value="Unassembled WGS sequence"/>
</dbReference>
<evidence type="ECO:0000313" key="1">
    <source>
        <dbReference type="EMBL" id="OGM33834.1"/>
    </source>
</evidence>
<evidence type="ECO:0000313" key="2">
    <source>
        <dbReference type="Proteomes" id="UP000177169"/>
    </source>
</evidence>
<dbReference type="InterPro" id="IPR008969">
    <property type="entry name" value="CarboxyPept-like_regulatory"/>
</dbReference>
<dbReference type="InterPro" id="IPR017853">
    <property type="entry name" value="GH"/>
</dbReference>
<dbReference type="EMBL" id="MGGR01000013">
    <property type="protein sequence ID" value="OGM33834.1"/>
    <property type="molecule type" value="Genomic_DNA"/>
</dbReference>
<name>A0A1F7Z2Z1_9BACT</name>
<evidence type="ECO:0008006" key="3">
    <source>
        <dbReference type="Google" id="ProtNLM"/>
    </source>
</evidence>
<reference evidence="1 2" key="1">
    <citation type="journal article" date="2016" name="Nat. Commun.">
        <title>Thousands of microbial genomes shed light on interconnected biogeochemical processes in an aquifer system.</title>
        <authorList>
            <person name="Anantharaman K."/>
            <person name="Brown C.T."/>
            <person name="Hug L.A."/>
            <person name="Sharon I."/>
            <person name="Castelle C.J."/>
            <person name="Probst A.J."/>
            <person name="Thomas B.C."/>
            <person name="Singh A."/>
            <person name="Wilkins M.J."/>
            <person name="Karaoz U."/>
            <person name="Brodie E.L."/>
            <person name="Williams K.H."/>
            <person name="Hubbard S.S."/>
            <person name="Banfield J.F."/>
        </authorList>
    </citation>
    <scope>NUCLEOTIDE SEQUENCE [LARGE SCALE GENOMIC DNA]</scope>
</reference>
<dbReference type="SUPFAM" id="SSF49464">
    <property type="entry name" value="Carboxypeptidase regulatory domain-like"/>
    <property type="match status" value="1"/>
</dbReference>
<organism evidence="1 2">
    <name type="scientific">Candidatus Woesebacteria bacterium RIFCSPHIGHO2_02_FULL_39_13</name>
    <dbReference type="NCBI Taxonomy" id="1802505"/>
    <lineage>
        <taxon>Bacteria</taxon>
        <taxon>Candidatus Woeseibacteriota</taxon>
    </lineage>
</organism>
<dbReference type="SUPFAM" id="SSF51445">
    <property type="entry name" value="(Trans)glycosidases"/>
    <property type="match status" value="1"/>
</dbReference>